<sequence>MFTTENVGFNELHLQHDIERCGIDSAVTSSGWSQSPRPVLAGRRYSRVSTAGTELGRPCPELRGITNLSRDRRYFRENGSSKLESMWGPGCPLVRLVPRETRGPAGSGAEGPRGGRRAPRRGRDLVQPY</sequence>
<reference evidence="2" key="1">
    <citation type="journal article" date="2022" name="bioRxiv">
        <title>Sequencing and chromosome-scale assembly of the giantPleurodeles waltlgenome.</title>
        <authorList>
            <person name="Brown T."/>
            <person name="Elewa A."/>
            <person name="Iarovenko S."/>
            <person name="Subramanian E."/>
            <person name="Araus A.J."/>
            <person name="Petzold A."/>
            <person name="Susuki M."/>
            <person name="Suzuki K.-i.T."/>
            <person name="Hayashi T."/>
            <person name="Toyoda A."/>
            <person name="Oliveira C."/>
            <person name="Osipova E."/>
            <person name="Leigh N.D."/>
            <person name="Simon A."/>
            <person name="Yun M.H."/>
        </authorList>
    </citation>
    <scope>NUCLEOTIDE SEQUENCE</scope>
    <source>
        <strain evidence="2">20211129_DDA</strain>
        <tissue evidence="2">Liver</tissue>
    </source>
</reference>
<evidence type="ECO:0000313" key="2">
    <source>
        <dbReference type="EMBL" id="KAJ1113826.1"/>
    </source>
</evidence>
<keyword evidence="3" id="KW-1185">Reference proteome</keyword>
<dbReference type="Proteomes" id="UP001066276">
    <property type="component" value="Chromosome 8"/>
</dbReference>
<accession>A0AAV7NCN3</accession>
<dbReference type="AlphaFoldDB" id="A0AAV7NCN3"/>
<protein>
    <submittedName>
        <fullName evidence="2">Uncharacterized protein</fullName>
    </submittedName>
</protein>
<comment type="caution">
    <text evidence="2">The sequence shown here is derived from an EMBL/GenBank/DDBJ whole genome shotgun (WGS) entry which is preliminary data.</text>
</comment>
<dbReference type="EMBL" id="JANPWB010000012">
    <property type="protein sequence ID" value="KAJ1113826.1"/>
    <property type="molecule type" value="Genomic_DNA"/>
</dbReference>
<evidence type="ECO:0000313" key="3">
    <source>
        <dbReference type="Proteomes" id="UP001066276"/>
    </source>
</evidence>
<name>A0AAV7NCN3_PLEWA</name>
<feature type="region of interest" description="Disordered" evidence="1">
    <location>
        <begin position="95"/>
        <end position="129"/>
    </location>
</feature>
<gene>
    <name evidence="2" type="ORF">NDU88_002067</name>
</gene>
<organism evidence="2 3">
    <name type="scientific">Pleurodeles waltl</name>
    <name type="common">Iberian ribbed newt</name>
    <dbReference type="NCBI Taxonomy" id="8319"/>
    <lineage>
        <taxon>Eukaryota</taxon>
        <taxon>Metazoa</taxon>
        <taxon>Chordata</taxon>
        <taxon>Craniata</taxon>
        <taxon>Vertebrata</taxon>
        <taxon>Euteleostomi</taxon>
        <taxon>Amphibia</taxon>
        <taxon>Batrachia</taxon>
        <taxon>Caudata</taxon>
        <taxon>Salamandroidea</taxon>
        <taxon>Salamandridae</taxon>
        <taxon>Pleurodelinae</taxon>
        <taxon>Pleurodeles</taxon>
    </lineage>
</organism>
<proteinExistence type="predicted"/>
<evidence type="ECO:0000256" key="1">
    <source>
        <dbReference type="SAM" id="MobiDB-lite"/>
    </source>
</evidence>